<protein>
    <submittedName>
        <fullName evidence="2">TIR domain-containing protein</fullName>
    </submittedName>
</protein>
<organism evidence="2 3">
    <name type="scientific">Eiseniibacteriota bacterium</name>
    <dbReference type="NCBI Taxonomy" id="2212470"/>
    <lineage>
        <taxon>Bacteria</taxon>
        <taxon>Candidatus Eiseniibacteriota</taxon>
    </lineage>
</organism>
<dbReference type="SMART" id="SM00255">
    <property type="entry name" value="TIR"/>
    <property type="match status" value="1"/>
</dbReference>
<dbReference type="Proteomes" id="UP001594288">
    <property type="component" value="Unassembled WGS sequence"/>
</dbReference>
<proteinExistence type="predicted"/>
<name>A0ABV6YMK1_UNCEI</name>
<sequence length="160" mass="18505">MTLDVSSSPLPRPLRLEFDIALSFAGENRMIVEQYAKLLKQRGLTVFLDSDYAVDMWGTDLYATLDHIYRNQALFCVMFLSQAYAKKRWTSHERKSAQARAFIENREYILPVRVDDTDIPGIRETVGYVDLREISLEDLADLTVKKVKKVKERIRLSDAT</sequence>
<dbReference type="InterPro" id="IPR000157">
    <property type="entry name" value="TIR_dom"/>
</dbReference>
<dbReference type="Gene3D" id="3.40.50.10140">
    <property type="entry name" value="Toll/interleukin-1 receptor homology (TIR) domain"/>
    <property type="match status" value="1"/>
</dbReference>
<gene>
    <name evidence="2" type="ORF">ACFL2Z_00085</name>
</gene>
<reference evidence="2 3" key="1">
    <citation type="submission" date="2024-09" db="EMBL/GenBank/DDBJ databases">
        <authorList>
            <person name="D'Angelo T."/>
        </authorList>
    </citation>
    <scope>NUCLEOTIDE SEQUENCE [LARGE SCALE GENOMIC DNA]</scope>
    <source>
        <strain evidence="2">SAG AM-311-F02</strain>
    </source>
</reference>
<dbReference type="SUPFAM" id="SSF52200">
    <property type="entry name" value="Toll/Interleukin receptor TIR domain"/>
    <property type="match status" value="1"/>
</dbReference>
<keyword evidence="3" id="KW-1185">Reference proteome</keyword>
<dbReference type="InterPro" id="IPR035897">
    <property type="entry name" value="Toll_tir_struct_dom_sf"/>
</dbReference>
<dbReference type="EMBL" id="JBHPEI010000001">
    <property type="protein sequence ID" value="MFC1799298.1"/>
    <property type="molecule type" value="Genomic_DNA"/>
</dbReference>
<dbReference type="Pfam" id="PF13676">
    <property type="entry name" value="TIR_2"/>
    <property type="match status" value="1"/>
</dbReference>
<feature type="domain" description="TIR" evidence="1">
    <location>
        <begin position="17"/>
        <end position="157"/>
    </location>
</feature>
<evidence type="ECO:0000313" key="3">
    <source>
        <dbReference type="Proteomes" id="UP001594288"/>
    </source>
</evidence>
<comment type="caution">
    <text evidence="2">The sequence shown here is derived from an EMBL/GenBank/DDBJ whole genome shotgun (WGS) entry which is preliminary data.</text>
</comment>
<evidence type="ECO:0000259" key="1">
    <source>
        <dbReference type="SMART" id="SM00255"/>
    </source>
</evidence>
<evidence type="ECO:0000313" key="2">
    <source>
        <dbReference type="EMBL" id="MFC1799298.1"/>
    </source>
</evidence>
<accession>A0ABV6YMK1</accession>